<evidence type="ECO:0000256" key="2">
    <source>
        <dbReference type="SAM" id="MobiDB-lite"/>
    </source>
</evidence>
<evidence type="ECO:0000313" key="5">
    <source>
        <dbReference type="Proteomes" id="UP001499979"/>
    </source>
</evidence>
<organism evidence="4 5">
    <name type="scientific">Nocardioides aquiterrae</name>
    <dbReference type="NCBI Taxonomy" id="203799"/>
    <lineage>
        <taxon>Bacteria</taxon>
        <taxon>Bacillati</taxon>
        <taxon>Actinomycetota</taxon>
        <taxon>Actinomycetes</taxon>
        <taxon>Propionibacteriales</taxon>
        <taxon>Nocardioidaceae</taxon>
        <taxon>Nocardioides</taxon>
    </lineage>
</organism>
<dbReference type="InterPro" id="IPR029016">
    <property type="entry name" value="GAF-like_dom_sf"/>
</dbReference>
<dbReference type="Pfam" id="PF01590">
    <property type="entry name" value="GAF"/>
    <property type="match status" value="1"/>
</dbReference>
<dbReference type="PANTHER" id="PTHR35526">
    <property type="entry name" value="ANTI-SIGMA-F FACTOR RSBW-RELATED"/>
    <property type="match status" value="1"/>
</dbReference>
<dbReference type="RefSeq" id="WP_343907268.1">
    <property type="nucleotide sequence ID" value="NZ_BAAAJE010000006.1"/>
</dbReference>
<keyword evidence="5" id="KW-1185">Reference proteome</keyword>
<name>A0ABN1UCG0_9ACTN</name>
<dbReference type="CDD" id="cd16936">
    <property type="entry name" value="HATPase_RsbW-like"/>
    <property type="match status" value="1"/>
</dbReference>
<evidence type="ECO:0000256" key="1">
    <source>
        <dbReference type="ARBA" id="ARBA00022527"/>
    </source>
</evidence>
<keyword evidence="1" id="KW-0723">Serine/threonine-protein kinase</keyword>
<dbReference type="SUPFAM" id="SSF55781">
    <property type="entry name" value="GAF domain-like"/>
    <property type="match status" value="1"/>
</dbReference>
<feature type="compositionally biased region" description="Low complexity" evidence="2">
    <location>
        <begin position="282"/>
        <end position="295"/>
    </location>
</feature>
<dbReference type="SUPFAM" id="SSF55874">
    <property type="entry name" value="ATPase domain of HSP90 chaperone/DNA topoisomerase II/histidine kinase"/>
    <property type="match status" value="1"/>
</dbReference>
<proteinExistence type="predicted"/>
<dbReference type="InterPro" id="IPR050267">
    <property type="entry name" value="Anti-sigma-factor_SerPK"/>
</dbReference>
<feature type="region of interest" description="Disordered" evidence="2">
    <location>
        <begin position="282"/>
        <end position="308"/>
    </location>
</feature>
<dbReference type="Proteomes" id="UP001499979">
    <property type="component" value="Unassembled WGS sequence"/>
</dbReference>
<reference evidence="4 5" key="1">
    <citation type="journal article" date="2019" name="Int. J. Syst. Evol. Microbiol.">
        <title>The Global Catalogue of Microorganisms (GCM) 10K type strain sequencing project: providing services to taxonomists for standard genome sequencing and annotation.</title>
        <authorList>
            <consortium name="The Broad Institute Genomics Platform"/>
            <consortium name="The Broad Institute Genome Sequencing Center for Infectious Disease"/>
            <person name="Wu L."/>
            <person name="Ma J."/>
        </authorList>
    </citation>
    <scope>NUCLEOTIDE SEQUENCE [LARGE SCALE GENOMIC DNA]</scope>
    <source>
        <strain evidence="4 5">JCM 11813</strain>
    </source>
</reference>
<evidence type="ECO:0000313" key="4">
    <source>
        <dbReference type="EMBL" id="GAA1139591.1"/>
    </source>
</evidence>
<feature type="domain" description="GAF" evidence="3">
    <location>
        <begin position="4"/>
        <end position="148"/>
    </location>
</feature>
<protein>
    <recommendedName>
        <fullName evidence="3">GAF domain-containing protein</fullName>
    </recommendedName>
</protein>
<dbReference type="InterPro" id="IPR036890">
    <property type="entry name" value="HATPase_C_sf"/>
</dbReference>
<gene>
    <name evidence="4" type="ORF">GCM10009606_19040</name>
</gene>
<sequence length="308" mass="32473">MSGDVDTVVSAALRELIGIPGVRRAAVALSEGGGRRLRFRSSDGGPWCHIDAYDDVPLTTVVRTGVPLLGGLDALPERFAGMAERQRAEGTVALAVLPLPGRHAPIGGVVLYFDAEQRFDDHQREQLEAAAHRIADSLRRVRLAPEPDGITQDATLRLEDDPQSAGRARHFLRGLLIAWRVGDDDRDAAELCLSELVTNALVHAGTYSVLTVSLADGVLTVQVRDHGIAGDAVPVDDDDPLRVFGRGLQLVDALADSWGSDHDEAGTTSWFSLDVGSAALTAAATPRPSARPAAGRPGGPAAGRRASG</sequence>
<dbReference type="EMBL" id="BAAAJE010000006">
    <property type="protein sequence ID" value="GAA1139591.1"/>
    <property type="molecule type" value="Genomic_DNA"/>
</dbReference>
<accession>A0ABN1UCG0</accession>
<keyword evidence="1" id="KW-0418">Kinase</keyword>
<dbReference type="InterPro" id="IPR003594">
    <property type="entry name" value="HATPase_dom"/>
</dbReference>
<evidence type="ECO:0000259" key="3">
    <source>
        <dbReference type="SMART" id="SM00065"/>
    </source>
</evidence>
<dbReference type="Gene3D" id="3.30.450.40">
    <property type="match status" value="1"/>
</dbReference>
<dbReference type="InterPro" id="IPR003018">
    <property type="entry name" value="GAF"/>
</dbReference>
<dbReference type="Pfam" id="PF13581">
    <property type="entry name" value="HATPase_c_2"/>
    <property type="match status" value="1"/>
</dbReference>
<dbReference type="PANTHER" id="PTHR35526:SF3">
    <property type="entry name" value="ANTI-SIGMA-F FACTOR RSBW"/>
    <property type="match status" value="1"/>
</dbReference>
<dbReference type="Gene3D" id="3.30.565.10">
    <property type="entry name" value="Histidine kinase-like ATPase, C-terminal domain"/>
    <property type="match status" value="1"/>
</dbReference>
<keyword evidence="1" id="KW-0808">Transferase</keyword>
<comment type="caution">
    <text evidence="4">The sequence shown here is derived from an EMBL/GenBank/DDBJ whole genome shotgun (WGS) entry which is preliminary data.</text>
</comment>
<dbReference type="SMART" id="SM00065">
    <property type="entry name" value="GAF"/>
    <property type="match status" value="1"/>
</dbReference>